<gene>
    <name evidence="2" type="ORF">RRF57_002817</name>
</gene>
<dbReference type="Proteomes" id="UP001305414">
    <property type="component" value="Unassembled WGS sequence"/>
</dbReference>
<evidence type="ECO:0000256" key="1">
    <source>
        <dbReference type="SAM" id="MobiDB-lite"/>
    </source>
</evidence>
<proteinExistence type="predicted"/>
<dbReference type="EMBL" id="JAWHQM010000005">
    <property type="protein sequence ID" value="KAK5627102.1"/>
    <property type="molecule type" value="Genomic_DNA"/>
</dbReference>
<dbReference type="AlphaFoldDB" id="A0AAN7UFT2"/>
<accession>A0AAN7UFT2</accession>
<reference evidence="2 3" key="1">
    <citation type="submission" date="2023-10" db="EMBL/GenBank/DDBJ databases">
        <title>Draft genome sequence of Xylaria bambusicola isolate GMP-LS, the root and basal stem rot pathogen of sugarcane in Indonesia.</title>
        <authorList>
            <person name="Selvaraj P."/>
            <person name="Muralishankar V."/>
            <person name="Muruganantham S."/>
            <person name="Sp S."/>
            <person name="Haryani S."/>
            <person name="Lau K.J.X."/>
            <person name="Naqvi N.I."/>
        </authorList>
    </citation>
    <scope>NUCLEOTIDE SEQUENCE [LARGE SCALE GENOMIC DNA]</scope>
    <source>
        <strain evidence="2">GMP-LS</strain>
    </source>
</reference>
<protein>
    <submittedName>
        <fullName evidence="2">Uncharacterized protein</fullName>
    </submittedName>
</protein>
<organism evidence="2 3">
    <name type="scientific">Xylaria bambusicola</name>
    <dbReference type="NCBI Taxonomy" id="326684"/>
    <lineage>
        <taxon>Eukaryota</taxon>
        <taxon>Fungi</taxon>
        <taxon>Dikarya</taxon>
        <taxon>Ascomycota</taxon>
        <taxon>Pezizomycotina</taxon>
        <taxon>Sordariomycetes</taxon>
        <taxon>Xylariomycetidae</taxon>
        <taxon>Xylariales</taxon>
        <taxon>Xylariaceae</taxon>
        <taxon>Xylaria</taxon>
    </lineage>
</organism>
<evidence type="ECO:0000313" key="3">
    <source>
        <dbReference type="Proteomes" id="UP001305414"/>
    </source>
</evidence>
<name>A0AAN7UFT2_9PEZI</name>
<keyword evidence="3" id="KW-1185">Reference proteome</keyword>
<comment type="caution">
    <text evidence="2">The sequence shown here is derived from an EMBL/GenBank/DDBJ whole genome shotgun (WGS) entry which is preliminary data.</text>
</comment>
<sequence length="66" mass="7121">MIGDTDLAYAISNLKASQAGFKSHSGKEVMHRDFGFKKVLPNTDDSEHAPVLSYSGAQNGRGLTRP</sequence>
<evidence type="ECO:0000313" key="2">
    <source>
        <dbReference type="EMBL" id="KAK5627102.1"/>
    </source>
</evidence>
<feature type="region of interest" description="Disordered" evidence="1">
    <location>
        <begin position="41"/>
        <end position="66"/>
    </location>
</feature>